<evidence type="ECO:0000313" key="3">
    <source>
        <dbReference type="Proteomes" id="UP000054375"/>
    </source>
</evidence>
<sequence>MSTLGGGTLAAVFTPNPHHPLTWVNFVGYLLLIGGCGIACVGVYAGAHTYRGLEPSRRRGQVVPITLFAGFFLVVGSALAAFGVWLF</sequence>
<evidence type="ECO:0000256" key="1">
    <source>
        <dbReference type="SAM" id="Phobius"/>
    </source>
</evidence>
<comment type="caution">
    <text evidence="2">The sequence shown here is derived from an EMBL/GenBank/DDBJ whole genome shotgun (WGS) entry which is preliminary data.</text>
</comment>
<keyword evidence="3" id="KW-1185">Reference proteome</keyword>
<gene>
    <name evidence="2" type="ORF">AQJ54_06135</name>
</gene>
<dbReference type="Proteomes" id="UP000054375">
    <property type="component" value="Unassembled WGS sequence"/>
</dbReference>
<feature type="transmembrane region" description="Helical" evidence="1">
    <location>
        <begin position="62"/>
        <end position="86"/>
    </location>
</feature>
<evidence type="ECO:0000313" key="2">
    <source>
        <dbReference type="EMBL" id="KUN70640.1"/>
    </source>
</evidence>
<reference evidence="2 3" key="1">
    <citation type="submission" date="2015-10" db="EMBL/GenBank/DDBJ databases">
        <title>Draft genome sequence of Streptomyces griseorubiginosus DSM 40469, type strain for the species Streptomyces griseorubiginosus.</title>
        <authorList>
            <person name="Ruckert C."/>
            <person name="Winkler A."/>
            <person name="Kalinowski J."/>
            <person name="Kampfer P."/>
            <person name="Glaeser S."/>
        </authorList>
    </citation>
    <scope>NUCLEOTIDE SEQUENCE [LARGE SCALE GENOMIC DNA]</scope>
    <source>
        <strain evidence="2 3">DSM 40469</strain>
    </source>
</reference>
<organism evidence="2 3">
    <name type="scientific">Streptomyces griseorubiginosus</name>
    <dbReference type="NCBI Taxonomy" id="67304"/>
    <lineage>
        <taxon>Bacteria</taxon>
        <taxon>Bacillati</taxon>
        <taxon>Actinomycetota</taxon>
        <taxon>Actinomycetes</taxon>
        <taxon>Kitasatosporales</taxon>
        <taxon>Streptomycetaceae</taxon>
        <taxon>Streptomyces</taxon>
    </lineage>
</organism>
<protein>
    <submittedName>
        <fullName evidence="2">Uncharacterized protein</fullName>
    </submittedName>
</protein>
<accession>A0A101SAT8</accession>
<keyword evidence="1" id="KW-1133">Transmembrane helix</keyword>
<dbReference type="EMBL" id="LMWV01000003">
    <property type="protein sequence ID" value="KUN70640.1"/>
    <property type="molecule type" value="Genomic_DNA"/>
</dbReference>
<dbReference type="RefSeq" id="WP_062234548.1">
    <property type="nucleotide sequence ID" value="NZ_JBPJFL010000001.1"/>
</dbReference>
<name>A0A101SAT8_9ACTN</name>
<feature type="transmembrane region" description="Helical" evidence="1">
    <location>
        <begin position="26"/>
        <end position="50"/>
    </location>
</feature>
<keyword evidence="1" id="KW-0472">Membrane</keyword>
<dbReference type="AlphaFoldDB" id="A0A101SAT8"/>
<proteinExistence type="predicted"/>
<keyword evidence="1" id="KW-0812">Transmembrane</keyword>